<keyword evidence="2" id="KW-1185">Reference proteome</keyword>
<sequence>MEFNVTRDESLALSKSIHANLQNHFIDASGVEYSIDYIGYSRNGELNDELFVDIPKMEYTNPLTFTLTDFPSVIKGDIKVRIK</sequence>
<evidence type="ECO:0000313" key="1">
    <source>
        <dbReference type="EMBL" id="MDP5275571.1"/>
    </source>
</evidence>
<comment type="caution">
    <text evidence="1">The sequence shown here is derived from an EMBL/GenBank/DDBJ whole genome shotgun (WGS) entry which is preliminary data.</text>
</comment>
<proteinExistence type="predicted"/>
<accession>A0ABT9J1S7</accession>
<dbReference type="Proteomes" id="UP001231941">
    <property type="component" value="Unassembled WGS sequence"/>
</dbReference>
<evidence type="ECO:0000313" key="2">
    <source>
        <dbReference type="Proteomes" id="UP001231941"/>
    </source>
</evidence>
<organism evidence="1 2">
    <name type="scientific">Chengkuizengella axinellae</name>
    <dbReference type="NCBI Taxonomy" id="3064388"/>
    <lineage>
        <taxon>Bacteria</taxon>
        <taxon>Bacillati</taxon>
        <taxon>Bacillota</taxon>
        <taxon>Bacilli</taxon>
        <taxon>Bacillales</taxon>
        <taxon>Paenibacillaceae</taxon>
        <taxon>Chengkuizengella</taxon>
    </lineage>
</organism>
<gene>
    <name evidence="1" type="ORF">Q5Y73_15785</name>
</gene>
<protein>
    <submittedName>
        <fullName evidence="1">Uncharacterized protein</fullName>
    </submittedName>
</protein>
<dbReference type="RefSeq" id="WP_305992877.1">
    <property type="nucleotide sequence ID" value="NZ_JAVAMP010000008.1"/>
</dbReference>
<reference evidence="1 2" key="1">
    <citation type="submission" date="2023-08" db="EMBL/GenBank/DDBJ databases">
        <authorList>
            <person name="Park J.-S."/>
        </authorList>
    </citation>
    <scope>NUCLEOTIDE SEQUENCE [LARGE SCALE GENOMIC DNA]</scope>
    <source>
        <strain evidence="1 2">2205SS18-9</strain>
    </source>
</reference>
<name>A0ABT9J1S7_9BACL</name>
<dbReference type="EMBL" id="JAVAMP010000008">
    <property type="protein sequence ID" value="MDP5275571.1"/>
    <property type="molecule type" value="Genomic_DNA"/>
</dbReference>